<evidence type="ECO:0000313" key="1">
    <source>
        <dbReference type="EMBL" id="SDL09190.1"/>
    </source>
</evidence>
<dbReference type="Pfam" id="PF24716">
    <property type="entry name" value="WapI"/>
    <property type="match status" value="1"/>
</dbReference>
<name>A0A1G9H8C6_9BACL</name>
<dbReference type="AlphaFoldDB" id="A0A1G9H8C6"/>
<reference evidence="2" key="1">
    <citation type="submission" date="2016-10" db="EMBL/GenBank/DDBJ databases">
        <authorList>
            <person name="Varghese N."/>
            <person name="Submissions S."/>
        </authorList>
    </citation>
    <scope>NUCLEOTIDE SEQUENCE [LARGE SCALE GENOMIC DNA]</scope>
    <source>
        <strain evidence="2">CGMCC 1.11012</strain>
    </source>
</reference>
<evidence type="ECO:0000313" key="2">
    <source>
        <dbReference type="Proteomes" id="UP000199050"/>
    </source>
</evidence>
<keyword evidence="2" id="KW-1185">Reference proteome</keyword>
<dbReference type="RefSeq" id="WP_090720197.1">
    <property type="nucleotide sequence ID" value="NZ_CBCSKY010000090.1"/>
</dbReference>
<dbReference type="STRING" id="1174501.SAMN05216192_17312"/>
<dbReference type="EMBL" id="FNDX01000073">
    <property type="protein sequence ID" value="SDL09190.1"/>
    <property type="molecule type" value="Genomic_DNA"/>
</dbReference>
<protein>
    <submittedName>
        <fullName evidence="1">Uncharacterized protein</fullName>
    </submittedName>
</protein>
<sequence>MKLELEELFGFPDSTSIFGGYDANGIVEIKSSGFGASGELWFSTGEVYLFYKQLKKSFEDLSGEASFSSTEHNLEFKCTFTWQGHIMCTGFYKEYPAQENELRFEFLSDQSFIPSTLKDLKEFVQMYGGPKGIK</sequence>
<dbReference type="Proteomes" id="UP000199050">
    <property type="component" value="Unassembled WGS sequence"/>
</dbReference>
<organism evidence="1 2">
    <name type="scientific">Paenibacillus typhae</name>
    <dbReference type="NCBI Taxonomy" id="1174501"/>
    <lineage>
        <taxon>Bacteria</taxon>
        <taxon>Bacillati</taxon>
        <taxon>Bacillota</taxon>
        <taxon>Bacilli</taxon>
        <taxon>Bacillales</taxon>
        <taxon>Paenibacillaceae</taxon>
        <taxon>Paenibacillus</taxon>
    </lineage>
</organism>
<proteinExistence type="predicted"/>
<dbReference type="OrthoDB" id="885691at2"/>
<gene>
    <name evidence="1" type="ORF">SAMN05216192_17312</name>
</gene>
<dbReference type="InterPro" id="IPR056510">
    <property type="entry name" value="WapI"/>
</dbReference>
<accession>A0A1G9H8C6</accession>